<evidence type="ECO:0000256" key="1">
    <source>
        <dbReference type="SAM" id="Phobius"/>
    </source>
</evidence>
<feature type="transmembrane region" description="Helical" evidence="1">
    <location>
        <begin position="12"/>
        <end position="38"/>
    </location>
</feature>
<keyword evidence="2" id="KW-0496">Mitochondrion</keyword>
<keyword evidence="1" id="KW-1133">Transmembrane helix</keyword>
<protein>
    <submittedName>
        <fullName evidence="2">Uncharacterized protein</fullName>
    </submittedName>
</protein>
<organism evidence="2">
    <name type="scientific">Utricularia reniformis</name>
    <dbReference type="NCBI Taxonomy" id="192314"/>
    <lineage>
        <taxon>Eukaryota</taxon>
        <taxon>Viridiplantae</taxon>
        <taxon>Streptophyta</taxon>
        <taxon>Embryophyta</taxon>
        <taxon>Tracheophyta</taxon>
        <taxon>Spermatophyta</taxon>
        <taxon>Magnoliopsida</taxon>
        <taxon>eudicotyledons</taxon>
        <taxon>Gunneridae</taxon>
        <taxon>Pentapetalae</taxon>
        <taxon>asterids</taxon>
        <taxon>lamiids</taxon>
        <taxon>Lamiales</taxon>
        <taxon>Lentibulariaceae</taxon>
        <taxon>Utricularia</taxon>
    </lineage>
</organism>
<gene>
    <name evidence="2" type="ORF">AEK19_MT1555</name>
</gene>
<dbReference type="AlphaFoldDB" id="A0A1Y0B2R9"/>
<name>A0A1Y0B2R9_9LAMI</name>
<keyword evidence="1" id="KW-0812">Transmembrane</keyword>
<sequence>MLSNAHPVSDYATFATALTLLAMRIPMLLFYSISIYLIE</sequence>
<accession>A0A1Y0B2R9</accession>
<dbReference type="EMBL" id="KY774314">
    <property type="protein sequence ID" value="ART31742.1"/>
    <property type="molecule type" value="Genomic_DNA"/>
</dbReference>
<keyword evidence="1" id="KW-0472">Membrane</keyword>
<geneLocation type="mitochondrion" evidence="2"/>
<evidence type="ECO:0000313" key="2">
    <source>
        <dbReference type="EMBL" id="ART31742.1"/>
    </source>
</evidence>
<proteinExistence type="predicted"/>
<reference evidence="2" key="1">
    <citation type="submission" date="2017-03" db="EMBL/GenBank/DDBJ databases">
        <title>The mitochondrial genome of the carnivorous plant Utricularia reniformis (Lentibulariaceae): structure, comparative analysis and evolutionary landmarks.</title>
        <authorList>
            <person name="Silva S.R."/>
            <person name="Alvarenga D.O."/>
            <person name="Michael T.P."/>
            <person name="Miranda V.F.O."/>
            <person name="Varani A.M."/>
        </authorList>
    </citation>
    <scope>NUCLEOTIDE SEQUENCE</scope>
</reference>